<dbReference type="EMBL" id="CP050854">
    <property type="protein sequence ID" value="QTF09307.1"/>
    <property type="molecule type" value="Genomic_DNA"/>
</dbReference>
<gene>
    <name evidence="2" type="ORF">HC231_16385</name>
</gene>
<name>A0ABX7UY80_9GAMM</name>
<organism evidence="2 3">
    <name type="scientific">Brenneria izadpanahii</name>
    <dbReference type="NCBI Taxonomy" id="2722756"/>
    <lineage>
        <taxon>Bacteria</taxon>
        <taxon>Pseudomonadati</taxon>
        <taxon>Pseudomonadota</taxon>
        <taxon>Gammaproteobacteria</taxon>
        <taxon>Enterobacterales</taxon>
        <taxon>Pectobacteriaceae</taxon>
        <taxon>Brenneria</taxon>
    </lineage>
</organism>
<evidence type="ECO:0000313" key="3">
    <source>
        <dbReference type="Proteomes" id="UP000671960"/>
    </source>
</evidence>
<keyword evidence="1" id="KW-0732">Signal</keyword>
<dbReference type="Proteomes" id="UP000671960">
    <property type="component" value="Chromosome"/>
</dbReference>
<feature type="signal peptide" evidence="1">
    <location>
        <begin position="1"/>
        <end position="20"/>
    </location>
</feature>
<dbReference type="Pfam" id="PF11604">
    <property type="entry name" value="CusF_Ec"/>
    <property type="match status" value="1"/>
</dbReference>
<evidence type="ECO:0000256" key="1">
    <source>
        <dbReference type="SAM" id="SignalP"/>
    </source>
</evidence>
<dbReference type="Gene3D" id="2.40.50.320">
    <property type="entry name" value="Copper binding periplasmic protein CusF"/>
    <property type="match status" value="1"/>
</dbReference>
<sequence length="111" mass="12305">MRTTYVAFIAGLFLSSPLWANDHQHHMMASPDTSAQKIYQANGIVKQWDSDSVTISHAPIADLQWPAMTMAFRLPDSSGEFKPLPANTPVAFSFMQSDSGYTLTSITPRQK</sequence>
<dbReference type="InterPro" id="IPR042230">
    <property type="entry name" value="CusF_sf"/>
</dbReference>
<dbReference type="InterPro" id="IPR021647">
    <property type="entry name" value="CusF_Ec"/>
</dbReference>
<proteinExistence type="predicted"/>
<evidence type="ECO:0000313" key="2">
    <source>
        <dbReference type="EMBL" id="QTF09307.1"/>
    </source>
</evidence>
<accession>A0ABX7UY80</accession>
<protein>
    <submittedName>
        <fullName evidence="2">Copper-binding protein</fullName>
    </submittedName>
</protein>
<reference evidence="2 3" key="1">
    <citation type="submission" date="2020-03" db="EMBL/GenBank/DDBJ databases">
        <authorList>
            <person name="Bakhshi Ganjeh M."/>
        </authorList>
    </citation>
    <scope>NUCLEOTIDE SEQUENCE [LARGE SCALE GENOMIC DNA]</scope>
    <source>
        <strain evidence="3">Iran 50</strain>
    </source>
</reference>
<keyword evidence="3" id="KW-1185">Reference proteome</keyword>
<feature type="chain" id="PRO_5045069153" evidence="1">
    <location>
        <begin position="21"/>
        <end position="111"/>
    </location>
</feature>
<dbReference type="RefSeq" id="WP_208227814.1">
    <property type="nucleotide sequence ID" value="NZ_CP050854.1"/>
</dbReference>